<gene>
    <name evidence="2" type="ORF">JCM19275_3023</name>
</gene>
<feature type="transmembrane region" description="Helical" evidence="1">
    <location>
        <begin position="78"/>
        <end position="98"/>
    </location>
</feature>
<evidence type="ECO:0000256" key="1">
    <source>
        <dbReference type="SAM" id="Phobius"/>
    </source>
</evidence>
<dbReference type="GO" id="GO:0004386">
    <property type="term" value="F:helicase activity"/>
    <property type="evidence" value="ECO:0007669"/>
    <property type="project" value="UniProtKB-KW"/>
</dbReference>
<keyword evidence="2" id="KW-0547">Nucleotide-binding</keyword>
<comment type="caution">
    <text evidence="2">The sequence shown here is derived from an EMBL/GenBank/DDBJ whole genome shotgun (WGS) entry which is preliminary data.</text>
</comment>
<evidence type="ECO:0000313" key="3">
    <source>
        <dbReference type="Proteomes" id="UP000029647"/>
    </source>
</evidence>
<keyword evidence="1" id="KW-0812">Transmembrane</keyword>
<keyword evidence="2" id="KW-0347">Helicase</keyword>
<name>A0A090WB34_NONUL</name>
<keyword evidence="1" id="KW-0472">Membrane</keyword>
<protein>
    <submittedName>
        <fullName evidence="2">Primosomal protein N' (Replication factor Y)-superfamily II helicase</fullName>
    </submittedName>
</protein>
<dbReference type="EMBL" id="BBNT01000001">
    <property type="protein sequence ID" value="GAL74176.1"/>
    <property type="molecule type" value="Genomic_DNA"/>
</dbReference>
<dbReference type="AlphaFoldDB" id="A0A090WB34"/>
<dbReference type="Proteomes" id="UP000029647">
    <property type="component" value="Unassembled WGS sequence"/>
</dbReference>
<proteinExistence type="predicted"/>
<keyword evidence="2" id="KW-0067">ATP-binding</keyword>
<evidence type="ECO:0000313" key="2">
    <source>
        <dbReference type="EMBL" id="GAL74176.1"/>
    </source>
</evidence>
<organism evidence="2 3">
    <name type="scientific">Nonlabens ulvanivorans</name>
    <name type="common">Persicivirga ulvanivorans</name>
    <dbReference type="NCBI Taxonomy" id="906888"/>
    <lineage>
        <taxon>Bacteria</taxon>
        <taxon>Pseudomonadati</taxon>
        <taxon>Bacteroidota</taxon>
        <taxon>Flavobacteriia</taxon>
        <taxon>Flavobacteriales</taxon>
        <taxon>Flavobacteriaceae</taxon>
        <taxon>Nonlabens</taxon>
    </lineage>
</organism>
<accession>A0A090WB34</accession>
<keyword evidence="1" id="KW-1133">Transmembrane helix</keyword>
<sequence length="100" mass="11498">MANKEAEKIAQNWIRRDIGGDTQRISDMDMRLSEETFKHILLPVYISSYNFNGTKYNFFVNGQTGAIYGKRPYSFWKIFLAILAVIIIIVLITLVAQYSG</sequence>
<reference evidence="2 3" key="1">
    <citation type="journal article" date="2014" name="Genome Announc.">
        <title>Draft Genome Sequences of Marine Flavobacterium Nonlabens Strains NR17, NR24, NR27, NR32, NR33, and Ara13.</title>
        <authorList>
            <person name="Nakanishi M."/>
            <person name="Meirelles P."/>
            <person name="Suzuki R."/>
            <person name="Takatani N."/>
            <person name="Mino S."/>
            <person name="Suda W."/>
            <person name="Oshima K."/>
            <person name="Hattori M."/>
            <person name="Ohkuma M."/>
            <person name="Hosokawa M."/>
            <person name="Miyashita K."/>
            <person name="Thompson F.L."/>
            <person name="Niwa A."/>
            <person name="Sawabe T."/>
            <person name="Sawabe T."/>
        </authorList>
    </citation>
    <scope>NUCLEOTIDE SEQUENCE [LARGE SCALE GENOMIC DNA]</scope>
    <source>
        <strain evidence="3">JCM19275</strain>
    </source>
</reference>
<keyword evidence="2" id="KW-0378">Hydrolase</keyword>